<dbReference type="InParanoid" id="B9SX18"/>
<organism evidence="2 3">
    <name type="scientific">Ricinus communis</name>
    <name type="common">Castor bean</name>
    <dbReference type="NCBI Taxonomy" id="3988"/>
    <lineage>
        <taxon>Eukaryota</taxon>
        <taxon>Viridiplantae</taxon>
        <taxon>Streptophyta</taxon>
        <taxon>Embryophyta</taxon>
        <taxon>Tracheophyta</taxon>
        <taxon>Spermatophyta</taxon>
        <taxon>Magnoliopsida</taxon>
        <taxon>eudicotyledons</taxon>
        <taxon>Gunneridae</taxon>
        <taxon>Pentapetalae</taxon>
        <taxon>rosids</taxon>
        <taxon>fabids</taxon>
        <taxon>Malpighiales</taxon>
        <taxon>Euphorbiaceae</taxon>
        <taxon>Acalyphoideae</taxon>
        <taxon>Acalypheae</taxon>
        <taxon>Ricinus</taxon>
    </lineage>
</organism>
<dbReference type="EMBL" id="EQ974214">
    <property type="protein sequence ID" value="EEF31869.1"/>
    <property type="molecule type" value="Genomic_DNA"/>
</dbReference>
<evidence type="ECO:0000256" key="1">
    <source>
        <dbReference type="SAM" id="MobiDB-lite"/>
    </source>
</evidence>
<name>B9SX18_RICCO</name>
<dbReference type="Proteomes" id="UP000008311">
    <property type="component" value="Unassembled WGS sequence"/>
</dbReference>
<accession>B9SX18</accession>
<feature type="region of interest" description="Disordered" evidence="1">
    <location>
        <begin position="37"/>
        <end position="61"/>
    </location>
</feature>
<sequence length="134" mass="15090">MVLWGYWSQTFTAALPPLRPRQPASFGLDCQGATAMAKAGEATTKAGESNTRGDDEGRRSNAKLVRSKLVSGRWKSKRKGEEQTYLEWRPVSEMLFMMTHDCFAAIWSSKYSSLRLTMMRGGIQNILHSGSRQR</sequence>
<evidence type="ECO:0000313" key="2">
    <source>
        <dbReference type="EMBL" id="EEF31869.1"/>
    </source>
</evidence>
<gene>
    <name evidence="2" type="ORF">RCOM_1259310</name>
</gene>
<keyword evidence="3" id="KW-1185">Reference proteome</keyword>
<dbReference type="AlphaFoldDB" id="B9SX18"/>
<protein>
    <submittedName>
        <fullName evidence="2">Uncharacterized protein</fullName>
    </submittedName>
</protein>
<proteinExistence type="predicted"/>
<reference evidence="3" key="1">
    <citation type="journal article" date="2010" name="Nat. Biotechnol.">
        <title>Draft genome sequence of the oilseed species Ricinus communis.</title>
        <authorList>
            <person name="Chan A.P."/>
            <person name="Crabtree J."/>
            <person name="Zhao Q."/>
            <person name="Lorenzi H."/>
            <person name="Orvis J."/>
            <person name="Puiu D."/>
            <person name="Melake-Berhan A."/>
            <person name="Jones K.M."/>
            <person name="Redman J."/>
            <person name="Chen G."/>
            <person name="Cahoon E.B."/>
            <person name="Gedil M."/>
            <person name="Stanke M."/>
            <person name="Haas B.J."/>
            <person name="Wortman J.R."/>
            <person name="Fraser-Liggett C.M."/>
            <person name="Ravel J."/>
            <person name="Rabinowicz P.D."/>
        </authorList>
    </citation>
    <scope>NUCLEOTIDE SEQUENCE [LARGE SCALE GENOMIC DNA]</scope>
    <source>
        <strain evidence="3">cv. Hale</strain>
    </source>
</reference>
<evidence type="ECO:0000313" key="3">
    <source>
        <dbReference type="Proteomes" id="UP000008311"/>
    </source>
</evidence>